<dbReference type="InterPro" id="IPR029069">
    <property type="entry name" value="HotDog_dom_sf"/>
</dbReference>
<evidence type="ECO:0000256" key="1">
    <source>
        <dbReference type="ARBA" id="ARBA00005254"/>
    </source>
</evidence>
<comment type="caution">
    <text evidence="3">The sequence shown here is derived from an EMBL/GenBank/DDBJ whole genome shotgun (WGS) entry which is preliminary data.</text>
</comment>
<gene>
    <name evidence="3" type="ORF">FHR34_003591</name>
</gene>
<reference evidence="3 4" key="1">
    <citation type="submission" date="2020-08" db="EMBL/GenBank/DDBJ databases">
        <title>Sequencing the genomes of 1000 actinobacteria strains.</title>
        <authorList>
            <person name="Klenk H.-P."/>
        </authorList>
    </citation>
    <scope>NUCLEOTIDE SEQUENCE [LARGE SCALE GENOMIC DNA]</scope>
    <source>
        <strain evidence="3 4">DSM 41654</strain>
    </source>
</reference>
<feature type="domain" description="MaoC-like" evidence="2">
    <location>
        <begin position="12"/>
        <end position="130"/>
    </location>
</feature>
<dbReference type="RefSeq" id="WP_184936523.1">
    <property type="nucleotide sequence ID" value="NZ_JACHJV010000001.1"/>
</dbReference>
<proteinExistence type="inferred from homology"/>
<dbReference type="SUPFAM" id="SSF54637">
    <property type="entry name" value="Thioesterase/thiol ester dehydrase-isomerase"/>
    <property type="match status" value="1"/>
</dbReference>
<protein>
    <submittedName>
        <fullName evidence="3">Acyl dehydratase</fullName>
    </submittedName>
</protein>
<dbReference type="InterPro" id="IPR039375">
    <property type="entry name" value="NodN-like"/>
</dbReference>
<dbReference type="PANTHER" id="PTHR42993:SF1">
    <property type="entry name" value="MAOC-LIKE DEHYDRATASE DOMAIN-CONTAINING PROTEIN"/>
    <property type="match status" value="1"/>
</dbReference>
<dbReference type="PANTHER" id="PTHR42993">
    <property type="entry name" value="MAOC-LIKE DEHYDRATASE DOMAIN-CONTAINING PROTEIN"/>
    <property type="match status" value="1"/>
</dbReference>
<dbReference type="AlphaFoldDB" id="A0A7W7VW61"/>
<sequence>MRVFPTLEAFTAAQGSVLGSSDWRTVTQQRVDAFAQATDDHQWIHTDPARAVDGPFGTTVAHGYLTLSLLPALCAEIYRIDGAAAGVNYGLDTVRFPGPVPVGSRIRGVAELLETVDTGRGLRARVRVTVEVDGQARPGCVAESIALFLPPS</sequence>
<dbReference type="CDD" id="cd03450">
    <property type="entry name" value="NodN"/>
    <property type="match status" value="1"/>
</dbReference>
<comment type="similarity">
    <text evidence="1">Belongs to the enoyl-CoA hydratase/isomerase family.</text>
</comment>
<dbReference type="InterPro" id="IPR002539">
    <property type="entry name" value="MaoC-like_dom"/>
</dbReference>
<organism evidence="3 4">
    <name type="scientific">Kitasatospora kifunensis</name>
    <name type="common">Streptomyces kifunensis</name>
    <dbReference type="NCBI Taxonomy" id="58351"/>
    <lineage>
        <taxon>Bacteria</taxon>
        <taxon>Bacillati</taxon>
        <taxon>Actinomycetota</taxon>
        <taxon>Actinomycetes</taxon>
        <taxon>Kitasatosporales</taxon>
        <taxon>Streptomycetaceae</taxon>
        <taxon>Kitasatospora</taxon>
    </lineage>
</organism>
<dbReference type="Proteomes" id="UP000540506">
    <property type="component" value="Unassembled WGS sequence"/>
</dbReference>
<accession>A0A7W7VW61</accession>
<evidence type="ECO:0000313" key="4">
    <source>
        <dbReference type="Proteomes" id="UP000540506"/>
    </source>
</evidence>
<evidence type="ECO:0000313" key="3">
    <source>
        <dbReference type="EMBL" id="MBB4924598.1"/>
    </source>
</evidence>
<evidence type="ECO:0000259" key="2">
    <source>
        <dbReference type="Pfam" id="PF01575"/>
    </source>
</evidence>
<dbReference type="Pfam" id="PF01575">
    <property type="entry name" value="MaoC_dehydratas"/>
    <property type="match status" value="1"/>
</dbReference>
<dbReference type="Gene3D" id="3.10.129.10">
    <property type="entry name" value="Hotdog Thioesterase"/>
    <property type="match status" value="1"/>
</dbReference>
<name>A0A7W7VW61_KITKI</name>
<dbReference type="EMBL" id="JACHJV010000001">
    <property type="protein sequence ID" value="MBB4924598.1"/>
    <property type="molecule type" value="Genomic_DNA"/>
</dbReference>
<keyword evidence="4" id="KW-1185">Reference proteome</keyword>